<organism evidence="3 6">
    <name type="scientific">Jejuia pallidilutea</name>
    <dbReference type="NCBI Taxonomy" id="504487"/>
    <lineage>
        <taxon>Bacteria</taxon>
        <taxon>Pseudomonadati</taxon>
        <taxon>Bacteroidota</taxon>
        <taxon>Flavobacteriia</taxon>
        <taxon>Flavobacteriales</taxon>
        <taxon>Flavobacteriaceae</taxon>
        <taxon>Jejuia</taxon>
    </lineage>
</organism>
<dbReference type="Proteomes" id="UP000029646">
    <property type="component" value="Unassembled WGS sequence"/>
</dbReference>
<evidence type="ECO:0000259" key="1">
    <source>
        <dbReference type="Pfam" id="PF00534"/>
    </source>
</evidence>
<feature type="domain" description="Glycosyltransferase subfamily 4-like N-terminal" evidence="2">
    <location>
        <begin position="12"/>
        <end position="166"/>
    </location>
</feature>
<dbReference type="InterPro" id="IPR028098">
    <property type="entry name" value="Glyco_trans_4-like_N"/>
</dbReference>
<dbReference type="CDD" id="cd03801">
    <property type="entry name" value="GT4_PimA-like"/>
    <property type="match status" value="1"/>
</dbReference>
<evidence type="ECO:0000313" key="6">
    <source>
        <dbReference type="Proteomes" id="UP000029641"/>
    </source>
</evidence>
<name>A0A090VT85_9FLAO</name>
<reference evidence="7" key="1">
    <citation type="journal article" date="2014" name="Genome Announc.">
        <title>Draft Genome Sequence of Marine Flavobacterium Jejuia pallidilutea Strain 11shimoA1 and Pigmentation Mutants.</title>
        <authorList>
            <person name="Takatani N."/>
            <person name="Nakanishi M."/>
            <person name="Meirelles P."/>
            <person name="Mino S."/>
            <person name="Suda W."/>
            <person name="Oshima K."/>
            <person name="Hattori M."/>
            <person name="Ohkuma M."/>
            <person name="Hosokawa M."/>
            <person name="Miyashita K."/>
            <person name="Thompson F.L."/>
            <person name="Niwa A."/>
            <person name="Sawabe T."/>
            <person name="Sawabe T."/>
        </authorList>
    </citation>
    <scope>NUCLEOTIDE SEQUENCE [LARGE SCALE GENOMIC DNA]</scope>
    <source>
        <strain evidence="7">JCM 19538</strain>
    </source>
</reference>
<accession>A0A090VT85</accession>
<comment type="caution">
    <text evidence="3">The sequence shown here is derived from an EMBL/GenBank/DDBJ whole genome shotgun (WGS) entry which is preliminary data.</text>
</comment>
<dbReference type="Pfam" id="PF00534">
    <property type="entry name" value="Glycos_transf_1"/>
    <property type="match status" value="1"/>
</dbReference>
<evidence type="ECO:0000259" key="2">
    <source>
        <dbReference type="Pfam" id="PF13439"/>
    </source>
</evidence>
<keyword evidence="3" id="KW-0808">Transferase</keyword>
<dbReference type="SUPFAM" id="SSF53756">
    <property type="entry name" value="UDP-Glycosyltransferase/glycogen phosphorylase"/>
    <property type="match status" value="1"/>
</dbReference>
<dbReference type="PANTHER" id="PTHR45947:SF3">
    <property type="entry name" value="SULFOQUINOVOSYL TRANSFERASE SQD2"/>
    <property type="match status" value="1"/>
</dbReference>
<evidence type="ECO:0000313" key="3">
    <source>
        <dbReference type="EMBL" id="GAL67926.1"/>
    </source>
</evidence>
<keyword evidence="7" id="KW-1185">Reference proteome</keyword>
<evidence type="ECO:0000313" key="7">
    <source>
        <dbReference type="Proteomes" id="UP000030184"/>
    </source>
</evidence>
<proteinExistence type="predicted"/>
<dbReference type="AlphaFoldDB" id="A0A090VT85"/>
<dbReference type="Pfam" id="PF13439">
    <property type="entry name" value="Glyco_transf_4"/>
    <property type="match status" value="1"/>
</dbReference>
<evidence type="ECO:0000313" key="4">
    <source>
        <dbReference type="EMBL" id="GAL72232.1"/>
    </source>
</evidence>
<dbReference type="PANTHER" id="PTHR45947">
    <property type="entry name" value="SULFOQUINOVOSYL TRANSFERASE SQD2"/>
    <property type="match status" value="1"/>
</dbReference>
<dbReference type="EMBL" id="BBNY01000008">
    <property type="protein sequence ID" value="GAL89323.1"/>
    <property type="molecule type" value="Genomic_DNA"/>
</dbReference>
<dbReference type="InterPro" id="IPR050194">
    <property type="entry name" value="Glycosyltransferase_grp1"/>
</dbReference>
<sequence>MHVLHVSGVTNWGGGEYHIENLCSELSTSNPGIKNTVLCVKNSPFEKRLSETNITFVSASLAIKIDLRYVFKIGEICRKQKVDIIHIHDPSALQLTIIADKIYNLPSFVYSKKTSFPIKERKKTLYKYNYSKIKKILCVSKETQKVAEKAIADKTKLLTIYHGTNLKTKSTKTPFLIREKYNIAKNKAIIGHIGNHIRAKHLETLINVAHRLINIEKRTDVFFVQIGTFSERTEALLEQVKNLDLKEHIVFMGYTPKASNFIPQFDIALMTSQSEGLPQFIYESMYHKTPIVSTDVGGIPELISHEENGLLAPMHDDQSLSNHIKKLLDSKELKAQFASKSYNKLLEQFTTANMAQETVKVYKTILKHA</sequence>
<gene>
    <name evidence="3" type="ORF">JCM19301_2838</name>
    <name evidence="4" type="ORF">JCM19302_2149</name>
    <name evidence="5" type="ORF">JCM19538_1317</name>
</gene>
<dbReference type="RefSeq" id="WP_042244648.1">
    <property type="nucleotide sequence ID" value="NZ_BBNR01000014.1"/>
</dbReference>
<dbReference type="eggNOG" id="COG0438">
    <property type="taxonomic scope" value="Bacteria"/>
</dbReference>
<dbReference type="GO" id="GO:0016757">
    <property type="term" value="F:glycosyltransferase activity"/>
    <property type="evidence" value="ECO:0007669"/>
    <property type="project" value="InterPro"/>
</dbReference>
<dbReference type="OrthoDB" id="1522162at2"/>
<dbReference type="Proteomes" id="UP000030184">
    <property type="component" value="Unassembled WGS sequence"/>
</dbReference>
<dbReference type="EMBL" id="BBNR01000014">
    <property type="protein sequence ID" value="GAL67926.1"/>
    <property type="molecule type" value="Genomic_DNA"/>
</dbReference>
<feature type="domain" description="Glycosyl transferase family 1" evidence="1">
    <location>
        <begin position="177"/>
        <end position="343"/>
    </location>
</feature>
<evidence type="ECO:0000313" key="5">
    <source>
        <dbReference type="EMBL" id="GAL89323.1"/>
    </source>
</evidence>
<protein>
    <submittedName>
        <fullName evidence="3">Glycosyltransferase family 4</fullName>
    </submittedName>
</protein>
<dbReference type="Proteomes" id="UP000029641">
    <property type="component" value="Unassembled WGS sequence"/>
</dbReference>
<dbReference type="EMBL" id="BBNS01000021">
    <property type="protein sequence ID" value="GAL72232.1"/>
    <property type="molecule type" value="Genomic_DNA"/>
</dbReference>
<dbReference type="STRING" id="504487.JCM19538_1317"/>
<dbReference type="InterPro" id="IPR001296">
    <property type="entry name" value="Glyco_trans_1"/>
</dbReference>
<dbReference type="Gene3D" id="3.40.50.2000">
    <property type="entry name" value="Glycogen Phosphorylase B"/>
    <property type="match status" value="2"/>
</dbReference>